<name>A0ABV1GEI8_9FIRM</name>
<dbReference type="InterPro" id="IPR041492">
    <property type="entry name" value="HAD_2"/>
</dbReference>
<gene>
    <name evidence="1" type="ORF">WMO24_07475</name>
</gene>
<dbReference type="PANTHER" id="PTHR43434:SF1">
    <property type="entry name" value="PHOSPHOGLYCOLATE PHOSPHATASE"/>
    <property type="match status" value="1"/>
</dbReference>
<keyword evidence="2" id="KW-1185">Reference proteome</keyword>
<evidence type="ECO:0000313" key="1">
    <source>
        <dbReference type="EMBL" id="MEQ2520267.1"/>
    </source>
</evidence>
<dbReference type="CDD" id="cd01427">
    <property type="entry name" value="HAD_like"/>
    <property type="match status" value="1"/>
</dbReference>
<reference evidence="1 2" key="1">
    <citation type="submission" date="2024-03" db="EMBL/GenBank/DDBJ databases">
        <title>Human intestinal bacterial collection.</title>
        <authorList>
            <person name="Pauvert C."/>
            <person name="Hitch T.C.A."/>
            <person name="Clavel T."/>
        </authorList>
    </citation>
    <scope>NUCLEOTIDE SEQUENCE [LARGE SCALE GENOMIC DNA]</scope>
    <source>
        <strain evidence="1 2">CLA-JM-H11</strain>
    </source>
</reference>
<dbReference type="EMBL" id="JBBMFA010000084">
    <property type="protein sequence ID" value="MEQ2520267.1"/>
    <property type="molecule type" value="Genomic_DNA"/>
</dbReference>
<dbReference type="InterPro" id="IPR050155">
    <property type="entry name" value="HAD-like_hydrolase_sf"/>
</dbReference>
<dbReference type="Pfam" id="PF13419">
    <property type="entry name" value="HAD_2"/>
    <property type="match status" value="1"/>
</dbReference>
<dbReference type="SUPFAM" id="SSF56784">
    <property type="entry name" value="HAD-like"/>
    <property type="match status" value="1"/>
</dbReference>
<accession>A0ABV1GEI8</accession>
<sequence>MAEIFDTFEKRHDFLICVDSDGCAMDTMDIKHFRCFGPCMVHEWELEQWQEPILARWNEINLYSMTRGVNRFKGLAIALAEIDQQYKTIPGLSDLTGWVDQTKALSNSALEQAIRETGSECLQKALHWSQQVNASINQLDESLKKPFDGASQGLAAAAEFADVAVVSSANRDAVLEEWGKYGLLDHVDLVLAQDAGSKQHCIAMLLEKGYAPDHVLMVGDAPGDRAAAQTNGVYFYPILVKKEAASWQEFCEKATDHLRSESYAAYGEKKLDEFLKNLGG</sequence>
<dbReference type="Proteomes" id="UP001477672">
    <property type="component" value="Unassembled WGS sequence"/>
</dbReference>
<proteinExistence type="predicted"/>
<keyword evidence="1" id="KW-0378">Hydrolase</keyword>
<organism evidence="1 2">
    <name type="scientific">Ruthenibacterium intestinale</name>
    <dbReference type="NCBI Taxonomy" id="3133163"/>
    <lineage>
        <taxon>Bacteria</taxon>
        <taxon>Bacillati</taxon>
        <taxon>Bacillota</taxon>
        <taxon>Clostridia</taxon>
        <taxon>Eubacteriales</taxon>
        <taxon>Oscillospiraceae</taxon>
        <taxon>Ruthenibacterium</taxon>
    </lineage>
</organism>
<dbReference type="RefSeq" id="WP_349215747.1">
    <property type="nucleotide sequence ID" value="NZ_JBBMFA010000084.1"/>
</dbReference>
<dbReference type="InterPro" id="IPR023214">
    <property type="entry name" value="HAD_sf"/>
</dbReference>
<comment type="caution">
    <text evidence="1">The sequence shown here is derived from an EMBL/GenBank/DDBJ whole genome shotgun (WGS) entry which is preliminary data.</text>
</comment>
<dbReference type="GO" id="GO:0016787">
    <property type="term" value="F:hydrolase activity"/>
    <property type="evidence" value="ECO:0007669"/>
    <property type="project" value="UniProtKB-KW"/>
</dbReference>
<evidence type="ECO:0000313" key="2">
    <source>
        <dbReference type="Proteomes" id="UP001477672"/>
    </source>
</evidence>
<dbReference type="PANTHER" id="PTHR43434">
    <property type="entry name" value="PHOSPHOGLYCOLATE PHOSPHATASE"/>
    <property type="match status" value="1"/>
</dbReference>
<protein>
    <submittedName>
        <fullName evidence="1">HAD family hydrolase</fullName>
    </submittedName>
</protein>
<dbReference type="InterPro" id="IPR036412">
    <property type="entry name" value="HAD-like_sf"/>
</dbReference>
<dbReference type="Gene3D" id="3.40.50.1000">
    <property type="entry name" value="HAD superfamily/HAD-like"/>
    <property type="match status" value="1"/>
</dbReference>